<dbReference type="SUPFAM" id="SSF110849">
    <property type="entry name" value="ParB/Sulfiredoxin"/>
    <property type="match status" value="1"/>
</dbReference>
<dbReference type="InterPro" id="IPR003115">
    <property type="entry name" value="ParB_N"/>
</dbReference>
<accession>A0AA41YZ01</accession>
<dbReference type="GO" id="GO:0005694">
    <property type="term" value="C:chromosome"/>
    <property type="evidence" value="ECO:0007669"/>
    <property type="project" value="TreeGrafter"/>
</dbReference>
<evidence type="ECO:0000256" key="4">
    <source>
        <dbReference type="ARBA" id="ARBA00025472"/>
    </source>
</evidence>
<feature type="domain" description="ParB-like N-terminal" evidence="5">
    <location>
        <begin position="35"/>
        <end position="127"/>
    </location>
</feature>
<dbReference type="RefSeq" id="WP_282586268.1">
    <property type="nucleotide sequence ID" value="NZ_JAMOIM010000012.1"/>
</dbReference>
<dbReference type="InterPro" id="IPR041468">
    <property type="entry name" value="HTH_ParB/Spo0J"/>
</dbReference>
<comment type="similarity">
    <text evidence="1">Belongs to the ParB family.</text>
</comment>
<dbReference type="InterPro" id="IPR004437">
    <property type="entry name" value="ParB/RepB/Spo0J"/>
</dbReference>
<dbReference type="Pfam" id="PF02195">
    <property type="entry name" value="ParB_N"/>
    <property type="match status" value="1"/>
</dbReference>
<evidence type="ECO:0000256" key="3">
    <source>
        <dbReference type="ARBA" id="ARBA00023125"/>
    </source>
</evidence>
<keyword evidence="2" id="KW-0159">Chromosome partition</keyword>
<dbReference type="GO" id="GO:0007059">
    <property type="term" value="P:chromosome segregation"/>
    <property type="evidence" value="ECO:0007669"/>
    <property type="project" value="UniProtKB-KW"/>
</dbReference>
<dbReference type="Proteomes" id="UP001165667">
    <property type="component" value="Unassembled WGS sequence"/>
</dbReference>
<dbReference type="Gene3D" id="1.10.10.2830">
    <property type="match status" value="1"/>
</dbReference>
<sequence length="295" mass="32298">MAEEHSRPRLGRGLAALLADTSAQMPVADAAREQMRVPVGALAANPHNPRHAFDGAELDDLAASIREKGILQPIIVRPLRGTTDRYEIIAGERRWRAAQLAGQGDVPVIVVRVNDQEALELAIIENVQRADLNAIEEARGYDRLSGEFGYSHTDLAKVIGKSRSHVANTVRLLKLPEPVSRMVTSGQLTAGHARALLAFDDPEPVARRVIERGLNVRDVEQLAQRQQDKRAAPAVVEVLPPRKPRRGTEAAAVAEELSNLLGLSVTLNHQGAGGELRIRYNTLEQLHSLCRQLRS</sequence>
<proteinExistence type="inferred from homology"/>
<dbReference type="InterPro" id="IPR050336">
    <property type="entry name" value="Chromosome_partition/occlusion"/>
</dbReference>
<dbReference type="SMART" id="SM00470">
    <property type="entry name" value="ParB"/>
    <property type="match status" value="1"/>
</dbReference>
<organism evidence="6 7">
    <name type="scientific">Lichenifustis flavocetrariae</name>
    <dbReference type="NCBI Taxonomy" id="2949735"/>
    <lineage>
        <taxon>Bacteria</taxon>
        <taxon>Pseudomonadati</taxon>
        <taxon>Pseudomonadota</taxon>
        <taxon>Alphaproteobacteria</taxon>
        <taxon>Hyphomicrobiales</taxon>
        <taxon>Lichenihabitantaceae</taxon>
        <taxon>Lichenifustis</taxon>
    </lineage>
</organism>
<dbReference type="FunFam" id="3.90.1530.30:FF:000001">
    <property type="entry name" value="Chromosome partitioning protein ParB"/>
    <property type="match status" value="1"/>
</dbReference>
<dbReference type="Pfam" id="PF23552">
    <property type="entry name" value="ParB_C"/>
    <property type="match status" value="1"/>
</dbReference>
<comment type="function">
    <text evidence="4">Involved in chromosome partition. Localize to both poles of the predivisional cell following completion of DNA replication. Binds to the DNA origin of replication.</text>
</comment>
<evidence type="ECO:0000313" key="6">
    <source>
        <dbReference type="EMBL" id="MCW6509896.1"/>
    </source>
</evidence>
<keyword evidence="3" id="KW-0238">DNA-binding</keyword>
<dbReference type="CDD" id="cd16393">
    <property type="entry name" value="SPO0J_N"/>
    <property type="match status" value="1"/>
</dbReference>
<reference evidence="6" key="1">
    <citation type="submission" date="2022-05" db="EMBL/GenBank/DDBJ databases">
        <authorList>
            <person name="Pankratov T."/>
        </authorList>
    </citation>
    <scope>NUCLEOTIDE SEQUENCE</scope>
    <source>
        <strain evidence="6">BP6-180914</strain>
    </source>
</reference>
<name>A0AA41YZ01_9HYPH</name>
<dbReference type="PANTHER" id="PTHR33375">
    <property type="entry name" value="CHROMOSOME-PARTITIONING PROTEIN PARB-RELATED"/>
    <property type="match status" value="1"/>
</dbReference>
<evidence type="ECO:0000259" key="5">
    <source>
        <dbReference type="SMART" id="SM00470"/>
    </source>
</evidence>
<evidence type="ECO:0000256" key="1">
    <source>
        <dbReference type="ARBA" id="ARBA00006295"/>
    </source>
</evidence>
<evidence type="ECO:0000256" key="2">
    <source>
        <dbReference type="ARBA" id="ARBA00022829"/>
    </source>
</evidence>
<dbReference type="GO" id="GO:0003677">
    <property type="term" value="F:DNA binding"/>
    <property type="evidence" value="ECO:0007669"/>
    <property type="project" value="UniProtKB-KW"/>
</dbReference>
<dbReference type="AlphaFoldDB" id="A0AA41YZ01"/>
<dbReference type="PANTHER" id="PTHR33375:SF1">
    <property type="entry name" value="CHROMOSOME-PARTITIONING PROTEIN PARB-RELATED"/>
    <property type="match status" value="1"/>
</dbReference>
<keyword evidence="7" id="KW-1185">Reference proteome</keyword>
<protein>
    <submittedName>
        <fullName evidence="6">ParB/RepB/Spo0J family partition protein</fullName>
    </submittedName>
</protein>
<evidence type="ECO:0000313" key="7">
    <source>
        <dbReference type="Proteomes" id="UP001165667"/>
    </source>
</evidence>
<gene>
    <name evidence="6" type="ORF">M8523_17905</name>
</gene>
<comment type="caution">
    <text evidence="6">The sequence shown here is derived from an EMBL/GenBank/DDBJ whole genome shotgun (WGS) entry which is preliminary data.</text>
</comment>
<dbReference type="EMBL" id="JAMOIM010000012">
    <property type="protein sequence ID" value="MCW6509896.1"/>
    <property type="molecule type" value="Genomic_DNA"/>
</dbReference>
<dbReference type="InterPro" id="IPR036086">
    <property type="entry name" value="ParB/Sulfiredoxin_sf"/>
</dbReference>
<dbReference type="GO" id="GO:0045881">
    <property type="term" value="P:positive regulation of sporulation resulting in formation of a cellular spore"/>
    <property type="evidence" value="ECO:0007669"/>
    <property type="project" value="TreeGrafter"/>
</dbReference>
<dbReference type="InterPro" id="IPR057240">
    <property type="entry name" value="ParB_dimer_C"/>
</dbReference>
<dbReference type="FunFam" id="1.10.10.2830:FF:000001">
    <property type="entry name" value="Chromosome partitioning protein ParB"/>
    <property type="match status" value="1"/>
</dbReference>
<dbReference type="Gene3D" id="3.90.1530.30">
    <property type="match status" value="1"/>
</dbReference>
<dbReference type="Pfam" id="PF17762">
    <property type="entry name" value="HTH_ParB"/>
    <property type="match status" value="1"/>
</dbReference>
<dbReference type="NCBIfam" id="TIGR00180">
    <property type="entry name" value="parB_part"/>
    <property type="match status" value="1"/>
</dbReference>